<comment type="similarity">
    <text evidence="2 15">Belongs to the phenylalanyl-tRNA synthetase beta subunit family. Type 1 subfamily.</text>
</comment>
<dbReference type="Gene3D" id="3.30.56.10">
    <property type="match status" value="2"/>
</dbReference>
<feature type="binding site" evidence="15">
    <location>
        <position position="476"/>
    </location>
    <ligand>
        <name>Mg(2+)</name>
        <dbReference type="ChEBI" id="CHEBI:18420"/>
        <note>shared with alpha subunit</note>
    </ligand>
</feature>
<organism evidence="20 21">
    <name type="scientific">Ancylomarina euxinus</name>
    <dbReference type="NCBI Taxonomy" id="2283627"/>
    <lineage>
        <taxon>Bacteria</taxon>
        <taxon>Pseudomonadati</taxon>
        <taxon>Bacteroidota</taxon>
        <taxon>Bacteroidia</taxon>
        <taxon>Marinilabiliales</taxon>
        <taxon>Marinifilaceae</taxon>
        <taxon>Ancylomarina</taxon>
    </lineage>
</organism>
<dbReference type="Pfam" id="PF03484">
    <property type="entry name" value="B5"/>
    <property type="match status" value="1"/>
</dbReference>
<comment type="subunit">
    <text evidence="3 15">Tetramer of two alpha and two beta subunits.</text>
</comment>
<keyword evidence="12 15" id="KW-0648">Protein biosynthesis</keyword>
<evidence type="ECO:0000313" key="20">
    <source>
        <dbReference type="EMBL" id="RRG24195.1"/>
    </source>
</evidence>
<dbReference type="Gene3D" id="3.30.930.10">
    <property type="entry name" value="Bira Bifunctional Protein, Domain 2"/>
    <property type="match status" value="1"/>
</dbReference>
<comment type="cofactor">
    <cofactor evidence="15">
        <name>Mg(2+)</name>
        <dbReference type="ChEBI" id="CHEBI:18420"/>
    </cofactor>
    <text evidence="15">Binds 2 magnesium ions per tetramer.</text>
</comment>
<dbReference type="InterPro" id="IPR002547">
    <property type="entry name" value="tRNA-bd_dom"/>
</dbReference>
<dbReference type="CDD" id="cd00769">
    <property type="entry name" value="PheRS_beta_core"/>
    <property type="match status" value="1"/>
</dbReference>
<dbReference type="Proteomes" id="UP000285794">
    <property type="component" value="Unassembled WGS sequence"/>
</dbReference>
<evidence type="ECO:0000256" key="13">
    <source>
        <dbReference type="ARBA" id="ARBA00023146"/>
    </source>
</evidence>
<dbReference type="PROSITE" id="PS50886">
    <property type="entry name" value="TRBD"/>
    <property type="match status" value="1"/>
</dbReference>
<dbReference type="EMBL" id="QQWG01000002">
    <property type="protein sequence ID" value="RRG24195.1"/>
    <property type="molecule type" value="Genomic_DNA"/>
</dbReference>
<keyword evidence="5 16" id="KW-0820">tRNA-binding</keyword>
<reference evidence="20 21" key="1">
    <citation type="submission" date="2018-07" db="EMBL/GenBank/DDBJ databases">
        <title>Draft genome sequence of Ancylomarina sp. M1P.</title>
        <authorList>
            <person name="Yadav S."/>
            <person name="Villanueva L."/>
            <person name="Damste J.S.S."/>
        </authorList>
    </citation>
    <scope>NUCLEOTIDE SEQUENCE [LARGE SCALE GENOMIC DNA]</scope>
    <source>
        <strain evidence="20 21">M1P</strain>
    </source>
</reference>
<dbReference type="SUPFAM" id="SSF55681">
    <property type="entry name" value="Class II aaRS and biotin synthetases"/>
    <property type="match status" value="1"/>
</dbReference>
<keyword evidence="21" id="KW-1185">Reference proteome</keyword>
<dbReference type="EC" id="6.1.1.20" evidence="15"/>
<feature type="binding site" evidence="15">
    <location>
        <position position="466"/>
    </location>
    <ligand>
        <name>Mg(2+)</name>
        <dbReference type="ChEBI" id="CHEBI:18420"/>
        <note>shared with alpha subunit</note>
    </ligand>
</feature>
<comment type="subcellular location">
    <subcellularLocation>
        <location evidence="1 15">Cytoplasm</location>
    </subcellularLocation>
</comment>
<evidence type="ECO:0000256" key="3">
    <source>
        <dbReference type="ARBA" id="ARBA00011209"/>
    </source>
</evidence>
<evidence type="ECO:0000256" key="15">
    <source>
        <dbReference type="HAMAP-Rule" id="MF_00283"/>
    </source>
</evidence>
<dbReference type="InterPro" id="IPR005146">
    <property type="entry name" value="B3/B4_tRNA-bd"/>
</dbReference>
<evidence type="ECO:0000256" key="12">
    <source>
        <dbReference type="ARBA" id="ARBA00022917"/>
    </source>
</evidence>
<dbReference type="HAMAP" id="MF_00283">
    <property type="entry name" value="Phe_tRNA_synth_beta1"/>
    <property type="match status" value="1"/>
</dbReference>
<feature type="domain" description="TRNA-binding" evidence="17">
    <location>
        <begin position="42"/>
        <end position="154"/>
    </location>
</feature>
<dbReference type="Gene3D" id="3.30.70.380">
    <property type="entry name" value="Ferrodoxin-fold anticodon-binding domain"/>
    <property type="match status" value="1"/>
</dbReference>
<dbReference type="RefSeq" id="WP_125029505.1">
    <property type="nucleotide sequence ID" value="NZ_JAPXVP010000002.1"/>
</dbReference>
<dbReference type="Pfam" id="PF01588">
    <property type="entry name" value="tRNA_bind"/>
    <property type="match status" value="1"/>
</dbReference>
<name>A0A425Y754_9BACT</name>
<dbReference type="GO" id="GO:0005524">
    <property type="term" value="F:ATP binding"/>
    <property type="evidence" value="ECO:0007669"/>
    <property type="project" value="UniProtKB-UniRule"/>
</dbReference>
<evidence type="ECO:0000256" key="6">
    <source>
        <dbReference type="ARBA" id="ARBA00022598"/>
    </source>
</evidence>
<keyword evidence="9 15" id="KW-0067">ATP-binding</keyword>
<dbReference type="SMART" id="SM00896">
    <property type="entry name" value="FDX-ACB"/>
    <property type="match status" value="1"/>
</dbReference>
<dbReference type="FunFam" id="2.40.50.140:FF:000045">
    <property type="entry name" value="Phenylalanine--tRNA ligase beta subunit"/>
    <property type="match status" value="1"/>
</dbReference>
<dbReference type="InterPro" id="IPR033714">
    <property type="entry name" value="tRNA_bind_bactPheRS"/>
</dbReference>
<evidence type="ECO:0000256" key="9">
    <source>
        <dbReference type="ARBA" id="ARBA00022840"/>
    </source>
</evidence>
<proteinExistence type="inferred from homology"/>
<keyword evidence="4 15" id="KW-0963">Cytoplasm</keyword>
<dbReference type="InterPro" id="IPR004532">
    <property type="entry name" value="Phe-tRNA-ligase_IIc_bsu_bact"/>
</dbReference>
<dbReference type="FunFam" id="3.30.70.380:FF:000001">
    <property type="entry name" value="Phenylalanine--tRNA ligase beta subunit"/>
    <property type="match status" value="1"/>
</dbReference>
<dbReference type="InterPro" id="IPR045864">
    <property type="entry name" value="aa-tRNA-synth_II/BPL/LPL"/>
</dbReference>
<dbReference type="PROSITE" id="PS51447">
    <property type="entry name" value="FDX_ACB"/>
    <property type="match status" value="1"/>
</dbReference>
<keyword evidence="11 16" id="KW-0694">RNA-binding</keyword>
<evidence type="ECO:0000256" key="16">
    <source>
        <dbReference type="PROSITE-ProRule" id="PRU00209"/>
    </source>
</evidence>
<feature type="domain" description="FDX-ACB" evidence="18">
    <location>
        <begin position="723"/>
        <end position="816"/>
    </location>
</feature>
<evidence type="ECO:0000256" key="10">
    <source>
        <dbReference type="ARBA" id="ARBA00022842"/>
    </source>
</evidence>
<dbReference type="NCBIfam" id="NF045760">
    <property type="entry name" value="YtpR"/>
    <property type="match status" value="1"/>
</dbReference>
<evidence type="ECO:0000313" key="21">
    <source>
        <dbReference type="Proteomes" id="UP000285794"/>
    </source>
</evidence>
<evidence type="ECO:0000256" key="1">
    <source>
        <dbReference type="ARBA" id="ARBA00004496"/>
    </source>
</evidence>
<keyword evidence="8 15" id="KW-0547">Nucleotide-binding</keyword>
<comment type="caution">
    <text evidence="20">The sequence shown here is derived from an EMBL/GenBank/DDBJ whole genome shotgun (WGS) entry which is preliminary data.</text>
</comment>
<dbReference type="SMART" id="SM00874">
    <property type="entry name" value="B5"/>
    <property type="match status" value="1"/>
</dbReference>
<dbReference type="InterPro" id="IPR041616">
    <property type="entry name" value="PheRS_beta_core"/>
</dbReference>
<dbReference type="CDD" id="cd02796">
    <property type="entry name" value="tRNA_bind_bactPheRS"/>
    <property type="match status" value="1"/>
</dbReference>
<dbReference type="OrthoDB" id="9805455at2"/>
<dbReference type="NCBIfam" id="TIGR00472">
    <property type="entry name" value="pheT_bact"/>
    <property type="match status" value="1"/>
</dbReference>
<evidence type="ECO:0000256" key="14">
    <source>
        <dbReference type="ARBA" id="ARBA00049255"/>
    </source>
</evidence>
<feature type="binding site" evidence="15">
    <location>
        <position position="475"/>
    </location>
    <ligand>
        <name>Mg(2+)</name>
        <dbReference type="ChEBI" id="CHEBI:18420"/>
        <note>shared with alpha subunit</note>
    </ligand>
</feature>
<dbReference type="Gene3D" id="2.40.50.140">
    <property type="entry name" value="Nucleic acid-binding proteins"/>
    <property type="match status" value="1"/>
</dbReference>
<dbReference type="PANTHER" id="PTHR10947:SF0">
    <property type="entry name" value="PHENYLALANINE--TRNA LIGASE BETA SUBUNIT"/>
    <property type="match status" value="1"/>
</dbReference>
<dbReference type="InterPro" id="IPR020825">
    <property type="entry name" value="Phe-tRNA_synthase-like_B3/B4"/>
</dbReference>
<dbReference type="Gene3D" id="3.50.40.10">
    <property type="entry name" value="Phenylalanyl-trna Synthetase, Chain B, domain 3"/>
    <property type="match status" value="1"/>
</dbReference>
<evidence type="ECO:0000256" key="11">
    <source>
        <dbReference type="ARBA" id="ARBA00022884"/>
    </source>
</evidence>
<keyword evidence="13 15" id="KW-0030">Aminoacyl-tRNA synthetase</keyword>
<comment type="catalytic activity">
    <reaction evidence="14 15">
        <text>tRNA(Phe) + L-phenylalanine + ATP = L-phenylalanyl-tRNA(Phe) + AMP + diphosphate + H(+)</text>
        <dbReference type="Rhea" id="RHEA:19413"/>
        <dbReference type="Rhea" id="RHEA-COMP:9668"/>
        <dbReference type="Rhea" id="RHEA-COMP:9699"/>
        <dbReference type="ChEBI" id="CHEBI:15378"/>
        <dbReference type="ChEBI" id="CHEBI:30616"/>
        <dbReference type="ChEBI" id="CHEBI:33019"/>
        <dbReference type="ChEBI" id="CHEBI:58095"/>
        <dbReference type="ChEBI" id="CHEBI:78442"/>
        <dbReference type="ChEBI" id="CHEBI:78531"/>
        <dbReference type="ChEBI" id="CHEBI:456215"/>
        <dbReference type="EC" id="6.1.1.20"/>
    </reaction>
</comment>
<dbReference type="GO" id="GO:0000287">
    <property type="term" value="F:magnesium ion binding"/>
    <property type="evidence" value="ECO:0007669"/>
    <property type="project" value="UniProtKB-UniRule"/>
</dbReference>
<dbReference type="InterPro" id="IPR012340">
    <property type="entry name" value="NA-bd_OB-fold"/>
</dbReference>
<dbReference type="SUPFAM" id="SSF54991">
    <property type="entry name" value="Anticodon-binding domain of PheRS"/>
    <property type="match status" value="1"/>
</dbReference>
<evidence type="ECO:0000256" key="7">
    <source>
        <dbReference type="ARBA" id="ARBA00022723"/>
    </source>
</evidence>
<dbReference type="InterPro" id="IPR005147">
    <property type="entry name" value="tRNA_synthase_B5-dom"/>
</dbReference>
<dbReference type="SUPFAM" id="SSF46955">
    <property type="entry name" value="Putative DNA-binding domain"/>
    <property type="match status" value="1"/>
</dbReference>
<evidence type="ECO:0000259" key="17">
    <source>
        <dbReference type="PROSITE" id="PS50886"/>
    </source>
</evidence>
<dbReference type="SUPFAM" id="SSF56037">
    <property type="entry name" value="PheT/TilS domain"/>
    <property type="match status" value="1"/>
</dbReference>
<feature type="binding site" evidence="15">
    <location>
        <position position="472"/>
    </location>
    <ligand>
        <name>Mg(2+)</name>
        <dbReference type="ChEBI" id="CHEBI:18420"/>
        <note>shared with alpha subunit</note>
    </ligand>
</feature>
<evidence type="ECO:0000256" key="8">
    <source>
        <dbReference type="ARBA" id="ARBA00022741"/>
    </source>
</evidence>
<evidence type="ECO:0000259" key="19">
    <source>
        <dbReference type="PROSITE" id="PS51483"/>
    </source>
</evidence>
<dbReference type="GO" id="GO:0004826">
    <property type="term" value="F:phenylalanine-tRNA ligase activity"/>
    <property type="evidence" value="ECO:0007669"/>
    <property type="project" value="UniProtKB-UniRule"/>
</dbReference>
<accession>A0A425Y754</accession>
<evidence type="ECO:0000259" key="18">
    <source>
        <dbReference type="PROSITE" id="PS51447"/>
    </source>
</evidence>
<dbReference type="AlphaFoldDB" id="A0A425Y754"/>
<feature type="domain" description="B5" evidence="19">
    <location>
        <begin position="412"/>
        <end position="488"/>
    </location>
</feature>
<dbReference type="SUPFAM" id="SSF50249">
    <property type="entry name" value="Nucleic acid-binding proteins"/>
    <property type="match status" value="1"/>
</dbReference>
<dbReference type="PANTHER" id="PTHR10947">
    <property type="entry name" value="PHENYLALANYL-TRNA SYNTHETASE BETA CHAIN AND LEUCINE-RICH REPEAT-CONTAINING PROTEIN 47"/>
    <property type="match status" value="1"/>
</dbReference>
<dbReference type="GO" id="GO:0006432">
    <property type="term" value="P:phenylalanyl-tRNA aminoacylation"/>
    <property type="evidence" value="ECO:0007669"/>
    <property type="project" value="UniProtKB-UniRule"/>
</dbReference>
<keyword evidence="7 15" id="KW-0479">Metal-binding</keyword>
<sequence>MKISYKWLKDYIDVDLTLAEMDNILTQIGLEVGGIENIQSIKGGLEGLVIGEVKTCIPHPDSDHLHITTVDVNSGELLPIVCGAANIATGQKVVVATVGTVLYDGDESFVIKKSKIRGELSLGMICAEDEIGLGQGHDGIMVLNADAVVGTPAKEYFNIEDDTCIEIDLTPNRIDGAGHIGVARDLAAYLKQQKDIDYKIPSVEDFKVENTNTAIEVIVENEKACPRYSGICISGVEVAESPEWLQNRLKAIGLKPINNIVDITNFVLFETAQPLHAFDYANVKGGKVIVKTLPAETKFTTLDEVERELHENDLMICNAEKPMCIAGVFGGIESGVSNATTDIFLESAYFDSVYVRKTARRQGLNTDASFRFERGTDPNNTVYALKRAALLIKEIAGGTISSDLIDIYPNPIADFKVEANVARIEGLIGKKIGKETIIKILEALEIKVDKIDGDQLSLLVPPYRVDVTREADIVEEVLRIYGFNNVEVPNKVNASLSYAPKPDEHKLKNMLSDMLSYGGFNEIMNNSLSKASYYEGLESIQEDHTVRIKNPLSSDLNAMRQSLLFGGLEAVAYNINRKNADLKLYEFGKSYHHIVNEENENPVNNYFENQHLSLFMCGAKASTNWNLKEEPTTFFHMKAYTENILKRLGFNIEKLRISETESDIFTEGLTYGLKKKVLVEMGMVNGKLLKNMGIDIPVYYADFKWETLLAEATKNKLSYVPLTKYPAVKRDLALLIDKSVSFAEIKSIAFNCEKNLLKSVTLFDIYEGEQIGVDKKSYAVSFIIQDTDKTLTDKQIDKIMQKLIKSYEKQLNAQLR</sequence>
<evidence type="ECO:0000256" key="5">
    <source>
        <dbReference type="ARBA" id="ARBA00022555"/>
    </source>
</evidence>
<dbReference type="SMART" id="SM00873">
    <property type="entry name" value="B3_4"/>
    <property type="match status" value="1"/>
</dbReference>
<dbReference type="PROSITE" id="PS51483">
    <property type="entry name" value="B5"/>
    <property type="match status" value="1"/>
</dbReference>
<evidence type="ECO:0000256" key="2">
    <source>
        <dbReference type="ARBA" id="ARBA00008653"/>
    </source>
</evidence>
<gene>
    <name evidence="15" type="primary">pheT</name>
    <name evidence="20" type="ORF">DWB61_03525</name>
</gene>
<keyword evidence="6 15" id="KW-0436">Ligase</keyword>
<dbReference type="GO" id="GO:0009328">
    <property type="term" value="C:phenylalanine-tRNA ligase complex"/>
    <property type="evidence" value="ECO:0007669"/>
    <property type="project" value="TreeGrafter"/>
</dbReference>
<protein>
    <recommendedName>
        <fullName evidence="15">Phenylalanine--tRNA ligase beta subunit</fullName>
        <ecNumber evidence="15">6.1.1.20</ecNumber>
    </recommendedName>
    <alternativeName>
        <fullName evidence="15">Phenylalanyl-tRNA synthetase beta subunit</fullName>
        <shortName evidence="15">PheRS</shortName>
    </alternativeName>
</protein>
<dbReference type="InterPro" id="IPR009061">
    <property type="entry name" value="DNA-bd_dom_put_sf"/>
</dbReference>
<dbReference type="Pfam" id="PF03483">
    <property type="entry name" value="B3_4"/>
    <property type="match status" value="1"/>
</dbReference>
<dbReference type="InterPro" id="IPR036690">
    <property type="entry name" value="Fdx_antiC-bd_sf"/>
</dbReference>
<dbReference type="GO" id="GO:0000049">
    <property type="term" value="F:tRNA binding"/>
    <property type="evidence" value="ECO:0007669"/>
    <property type="project" value="UniProtKB-UniRule"/>
</dbReference>
<evidence type="ECO:0000256" key="4">
    <source>
        <dbReference type="ARBA" id="ARBA00022490"/>
    </source>
</evidence>
<dbReference type="FunFam" id="3.50.40.10:FF:000001">
    <property type="entry name" value="Phenylalanine--tRNA ligase beta subunit"/>
    <property type="match status" value="1"/>
</dbReference>
<dbReference type="InterPro" id="IPR045060">
    <property type="entry name" value="Phe-tRNA-ligase_IIc_bsu"/>
</dbReference>
<keyword evidence="10 15" id="KW-0460">Magnesium</keyword>
<dbReference type="InterPro" id="IPR005121">
    <property type="entry name" value="Fdx_antiC-bd"/>
</dbReference>
<dbReference type="Pfam" id="PF17759">
    <property type="entry name" value="tRNA_synthFbeta"/>
    <property type="match status" value="1"/>
</dbReference>
<dbReference type="Pfam" id="PF03147">
    <property type="entry name" value="FDX-ACB"/>
    <property type="match status" value="1"/>
</dbReference>